<dbReference type="Gene3D" id="3.55.50.10">
    <property type="entry name" value="Baseplate protein-like domains"/>
    <property type="match status" value="1"/>
</dbReference>
<feature type="domain" description="Gp5/Type VI secretion system Vgr protein OB-fold" evidence="1">
    <location>
        <begin position="363"/>
        <end position="437"/>
    </location>
</feature>
<dbReference type="SUPFAM" id="SSF69279">
    <property type="entry name" value="Phage tail proteins"/>
    <property type="match status" value="2"/>
</dbReference>
<dbReference type="Pfam" id="PF04717">
    <property type="entry name" value="Phage_base_V"/>
    <property type="match status" value="1"/>
</dbReference>
<dbReference type="Gene3D" id="4.10.220.110">
    <property type="match status" value="1"/>
</dbReference>
<gene>
    <name evidence="2" type="ORF">K6T82_21350</name>
</gene>
<evidence type="ECO:0000313" key="3">
    <source>
        <dbReference type="Proteomes" id="UP001139366"/>
    </source>
</evidence>
<proteinExistence type="predicted"/>
<accession>A0A9X1HEJ9</accession>
<evidence type="ECO:0000259" key="1">
    <source>
        <dbReference type="Pfam" id="PF04717"/>
    </source>
</evidence>
<dbReference type="SUPFAM" id="SSF69255">
    <property type="entry name" value="gp5 N-terminal domain-like"/>
    <property type="match status" value="1"/>
</dbReference>
<dbReference type="EMBL" id="JAINUY010000008">
    <property type="protein sequence ID" value="MBZ4037320.1"/>
    <property type="molecule type" value="Genomic_DNA"/>
</dbReference>
<evidence type="ECO:0000313" key="2">
    <source>
        <dbReference type="EMBL" id="MBZ4037320.1"/>
    </source>
</evidence>
<comment type="caution">
    <text evidence="2">The sequence shown here is derived from an EMBL/GenBank/DDBJ whole genome shotgun (WGS) entry which is preliminary data.</text>
</comment>
<dbReference type="AlphaFoldDB" id="A0A9X1HEJ9"/>
<keyword evidence="3" id="KW-1185">Reference proteome</keyword>
<reference evidence="2 3" key="1">
    <citation type="journal article" date="2023" name="Antonie Van Leeuwenhoek">
        <title>Flavobacterium potami sp. nov., a multi-metal resistance genes harbouring bacterium isolated from shallow river silt.</title>
        <authorList>
            <person name="Li S."/>
            <person name="Mao S."/>
            <person name="Mu W."/>
            <person name="Guo B."/>
            <person name="Li C."/>
            <person name="Zhu Q."/>
            <person name="Hou X."/>
            <person name="Zhao Y."/>
            <person name="Wei S."/>
            <person name="Liu H."/>
            <person name="Liu A."/>
        </authorList>
    </citation>
    <scope>NUCLEOTIDE SEQUENCE [LARGE SCALE GENOMIC DNA]</scope>
    <source>
        <strain evidence="2 3">17A</strain>
    </source>
</reference>
<name>A0A9X1HEJ9_9FLAO</name>
<sequence>MTKSKFSEQVHISISSFEKNIIYYDFQLSQKMADHHYFSFTWQYTGKAIIAPEDQEKAISKYIGSEVIFTFKVGSIRLMSKGIIEGLKSVDLHGSPAGLHVYGISHTVFLDDNEKSRIFLNRNLQQIALEIFAETNSGEFYQREAIVPTYKKEFSNKPQYNETSFNFLKRLATRYGQWYYFDGMRMQFGQTKASNVKLINGSSLHKFTIETKLASHKSSFGGYDYTNASSIRSSSEKTTTGSRDRFAVSMGFNQGQIARRELKIGAYTNNAKDKDEIEEMVKLQTSASDANCVFYSGISYYPIGLGQVFTIQNKTVEHELIAVEVIHHSEINGNYSCEFKAIPSDVSVPHYTNPKAFAFADSQPAKVIDNNDPEKMGRVKVEYYWNGWDNESDWIRMIQPHGGAGKGFYFIPEIKEEVLVGFEGGNVESPYIMGTHYNGAASSGYETPQNDLKVMQTRSGNRIISDDATGDITIESQKGKTIAVIYGDGNIRFKAPKNIEFEAGEDIIINAGQNMNTIVGINQNVTIGGNKTETIGKSIFLTIGIDFMTRITGNLTELIRGKRESESSERKEIAKSASLISTEENIEVHASKNLNKYSGENSTAS</sequence>
<dbReference type="Pfam" id="PF05954">
    <property type="entry name" value="Phage_GPD"/>
    <property type="match status" value="1"/>
</dbReference>
<dbReference type="Gene3D" id="2.30.110.50">
    <property type="match status" value="1"/>
</dbReference>
<organism evidence="2 3">
    <name type="scientific">Flavobacterium potami</name>
    <dbReference type="NCBI Taxonomy" id="2872310"/>
    <lineage>
        <taxon>Bacteria</taxon>
        <taxon>Pseudomonadati</taxon>
        <taxon>Bacteroidota</taxon>
        <taxon>Flavobacteriia</taxon>
        <taxon>Flavobacteriales</taxon>
        <taxon>Flavobacteriaceae</taxon>
        <taxon>Flavobacterium</taxon>
    </lineage>
</organism>
<dbReference type="SUPFAM" id="SSF69349">
    <property type="entry name" value="Phage fibre proteins"/>
    <property type="match status" value="1"/>
</dbReference>
<dbReference type="RefSeq" id="WP_223710462.1">
    <property type="nucleotide sequence ID" value="NZ_JAINUY010000008.1"/>
</dbReference>
<dbReference type="InterPro" id="IPR037026">
    <property type="entry name" value="Vgr_OB-fold_dom_sf"/>
</dbReference>
<dbReference type="InterPro" id="IPR006531">
    <property type="entry name" value="Gp5/Vgr_OB"/>
</dbReference>
<protein>
    <submittedName>
        <fullName evidence="2">Phage baseplate assembly protein V</fullName>
    </submittedName>
</protein>
<dbReference type="Gene3D" id="2.40.50.230">
    <property type="entry name" value="Gp5 N-terminal domain"/>
    <property type="match status" value="1"/>
</dbReference>
<dbReference type="Proteomes" id="UP001139366">
    <property type="component" value="Unassembled WGS sequence"/>
</dbReference>